<protein>
    <recommendedName>
        <fullName evidence="4">Phospholipid-binding protein, PBP family</fullName>
    </recommendedName>
</protein>
<dbReference type="PANTHER" id="PTHR30289:SF1">
    <property type="entry name" value="PEBP (PHOSPHATIDYLETHANOLAMINE-BINDING PROTEIN) FAMILY PROTEIN"/>
    <property type="match status" value="1"/>
</dbReference>
<gene>
    <name evidence="2" type="ORF">SAMN04488132_102401</name>
</gene>
<dbReference type="AlphaFoldDB" id="A0A1T4LAI7"/>
<reference evidence="2 3" key="1">
    <citation type="submission" date="2017-02" db="EMBL/GenBank/DDBJ databases">
        <authorList>
            <person name="Peterson S.W."/>
        </authorList>
    </citation>
    <scope>NUCLEOTIDE SEQUENCE [LARGE SCALE GENOMIC DNA]</scope>
    <source>
        <strain evidence="2 3">DSM 22335</strain>
    </source>
</reference>
<dbReference type="STRING" id="413434.SAMN04488132_102401"/>
<feature type="chain" id="PRO_5013363873" description="Phospholipid-binding protein, PBP family" evidence="1">
    <location>
        <begin position="19"/>
        <end position="179"/>
    </location>
</feature>
<dbReference type="Gene3D" id="3.90.280.10">
    <property type="entry name" value="PEBP-like"/>
    <property type="match status" value="1"/>
</dbReference>
<dbReference type="OrthoDB" id="9797506at2"/>
<dbReference type="Proteomes" id="UP000190888">
    <property type="component" value="Unassembled WGS sequence"/>
</dbReference>
<dbReference type="EMBL" id="FUWH01000002">
    <property type="protein sequence ID" value="SJZ51792.1"/>
    <property type="molecule type" value="Genomic_DNA"/>
</dbReference>
<dbReference type="SUPFAM" id="SSF49777">
    <property type="entry name" value="PEBP-like"/>
    <property type="match status" value="1"/>
</dbReference>
<dbReference type="InterPro" id="IPR008914">
    <property type="entry name" value="PEBP"/>
</dbReference>
<accession>A0A1T4LAI7</accession>
<keyword evidence="3" id="KW-1185">Reference proteome</keyword>
<dbReference type="PANTHER" id="PTHR30289">
    <property type="entry name" value="UNCHARACTERIZED PROTEIN YBCL-RELATED"/>
    <property type="match status" value="1"/>
</dbReference>
<proteinExistence type="predicted"/>
<evidence type="ECO:0000313" key="2">
    <source>
        <dbReference type="EMBL" id="SJZ51792.1"/>
    </source>
</evidence>
<evidence type="ECO:0008006" key="4">
    <source>
        <dbReference type="Google" id="ProtNLM"/>
    </source>
</evidence>
<evidence type="ECO:0000256" key="1">
    <source>
        <dbReference type="SAM" id="SignalP"/>
    </source>
</evidence>
<keyword evidence="1" id="KW-0732">Signal</keyword>
<organism evidence="2 3">
    <name type="scientific">Sediminibacterium ginsengisoli</name>
    <dbReference type="NCBI Taxonomy" id="413434"/>
    <lineage>
        <taxon>Bacteria</taxon>
        <taxon>Pseudomonadati</taxon>
        <taxon>Bacteroidota</taxon>
        <taxon>Chitinophagia</taxon>
        <taxon>Chitinophagales</taxon>
        <taxon>Chitinophagaceae</taxon>
        <taxon>Sediminibacterium</taxon>
    </lineage>
</organism>
<dbReference type="CDD" id="cd00865">
    <property type="entry name" value="PEBP_bact_arch"/>
    <property type="match status" value="1"/>
</dbReference>
<dbReference type="RefSeq" id="WP_078830348.1">
    <property type="nucleotide sequence ID" value="NZ_FUWH01000002.1"/>
</dbReference>
<dbReference type="NCBIfam" id="TIGR00481">
    <property type="entry name" value="YbhB/YbcL family Raf kinase inhibitor-like protein"/>
    <property type="match status" value="1"/>
</dbReference>
<evidence type="ECO:0000313" key="3">
    <source>
        <dbReference type="Proteomes" id="UP000190888"/>
    </source>
</evidence>
<name>A0A1T4LAI7_9BACT</name>
<dbReference type="Pfam" id="PF01161">
    <property type="entry name" value="PBP"/>
    <property type="match status" value="1"/>
</dbReference>
<dbReference type="InterPro" id="IPR005247">
    <property type="entry name" value="YbhB_YbcL/LppC-like"/>
</dbReference>
<dbReference type="InterPro" id="IPR036610">
    <property type="entry name" value="PEBP-like_sf"/>
</dbReference>
<sequence length="179" mass="19271">MKTLILIIACCSATLCQAQTFTLKSKELGGQAAIRQVFNASGCNGENISPQLYWENPPSGTRSFAVTIHDENAPTGSGWWHWVIFDIDRSVSELRSGAGTVEKQLAPPNSIQSRTDFGVPGYGGPCPPPGSGIHKYTITIYALDIAKLGLDQNAAAALVGFNLSAHVIEKASLVFYFRR</sequence>
<feature type="signal peptide" evidence="1">
    <location>
        <begin position="1"/>
        <end position="18"/>
    </location>
</feature>